<name>A0A2I9CS85_9DEIO</name>
<accession>A0A2I9CS85</accession>
<organism evidence="1 2">
    <name type="scientific">Deinococcus aerius</name>
    <dbReference type="NCBI Taxonomy" id="200253"/>
    <lineage>
        <taxon>Bacteria</taxon>
        <taxon>Thermotogati</taxon>
        <taxon>Deinococcota</taxon>
        <taxon>Deinococci</taxon>
        <taxon>Deinococcales</taxon>
        <taxon>Deinococcaceae</taxon>
        <taxon>Deinococcus</taxon>
    </lineage>
</organism>
<comment type="caution">
    <text evidence="1">The sequence shown here is derived from an EMBL/GenBank/DDBJ whole genome shotgun (WGS) entry which is preliminary data.</text>
</comment>
<dbReference type="Proteomes" id="UP000236569">
    <property type="component" value="Unassembled WGS sequence"/>
</dbReference>
<keyword evidence="2" id="KW-1185">Reference proteome</keyword>
<dbReference type="EMBL" id="BFAG01000002">
    <property type="protein sequence ID" value="GBF04469.1"/>
    <property type="molecule type" value="Genomic_DNA"/>
</dbReference>
<reference evidence="2" key="1">
    <citation type="submission" date="2018-01" db="EMBL/GenBank/DDBJ databases">
        <title>Draft Genome Sequence of the Radioresistant Bacterium Deinococcus aerius TR0125, Isolated from the Higher Atmosphere above Japan.</title>
        <authorList>
            <person name="Satoh K."/>
            <person name="Arai H."/>
            <person name="Sanzen T."/>
            <person name="Kawaguchi Y."/>
            <person name="Hayashi H."/>
            <person name="Yokobori S."/>
            <person name="Yamagishi A."/>
            <person name="Oono Y."/>
            <person name="Narumi I."/>
        </authorList>
    </citation>
    <scope>NUCLEOTIDE SEQUENCE [LARGE SCALE GENOMIC DNA]</scope>
    <source>
        <strain evidence="2">TR0125</strain>
    </source>
</reference>
<evidence type="ECO:0000313" key="1">
    <source>
        <dbReference type="EMBL" id="GBF04469.1"/>
    </source>
</evidence>
<dbReference type="AlphaFoldDB" id="A0A2I9CS85"/>
<protein>
    <submittedName>
        <fullName evidence="1">Uncharacterized protein</fullName>
    </submittedName>
</protein>
<gene>
    <name evidence="1" type="ORF">DAERI_020066</name>
</gene>
<evidence type="ECO:0000313" key="2">
    <source>
        <dbReference type="Proteomes" id="UP000236569"/>
    </source>
</evidence>
<proteinExistence type="predicted"/>
<sequence>MFRAGRASTEAWTTGPLAPPVPALLVVPLPVDSRSVPSGQLPLAGLPAPCQYQEGNGPLTFQNAPDHLSTSARCFSRPLPAWGLPRRLG</sequence>